<feature type="transmembrane region" description="Helical" evidence="1">
    <location>
        <begin position="383"/>
        <end position="402"/>
    </location>
</feature>
<evidence type="ECO:0000313" key="2">
    <source>
        <dbReference type="EMBL" id="SKB99189.1"/>
    </source>
</evidence>
<dbReference type="PANTHER" id="PTHR38454">
    <property type="entry name" value="INTEGRAL MEMBRANE PROTEIN-RELATED"/>
    <property type="match status" value="1"/>
</dbReference>
<evidence type="ECO:0000313" key="3">
    <source>
        <dbReference type="Proteomes" id="UP000190897"/>
    </source>
</evidence>
<dbReference type="AlphaFoldDB" id="A0A1T5FSP7"/>
<proteinExistence type="predicted"/>
<accession>A0A1T5FSP7</accession>
<dbReference type="RefSeq" id="WP_082215898.1">
    <property type="nucleotide sequence ID" value="NZ_FUZA01000004.1"/>
</dbReference>
<keyword evidence="1" id="KW-1133">Transmembrane helix</keyword>
<feature type="transmembrane region" description="Helical" evidence="1">
    <location>
        <begin position="221"/>
        <end position="240"/>
    </location>
</feature>
<evidence type="ECO:0008006" key="4">
    <source>
        <dbReference type="Google" id="ProtNLM"/>
    </source>
</evidence>
<reference evidence="3" key="1">
    <citation type="submission" date="2017-02" db="EMBL/GenBank/DDBJ databases">
        <authorList>
            <person name="Varghese N."/>
            <person name="Submissions S."/>
        </authorList>
    </citation>
    <scope>NUCLEOTIDE SEQUENCE [LARGE SCALE GENOMIC DNA]</scope>
    <source>
        <strain evidence="3">DSM 22270</strain>
    </source>
</reference>
<keyword evidence="1" id="KW-0812">Transmembrane</keyword>
<name>A0A1T5FSP7_9BACT</name>
<gene>
    <name evidence="2" type="ORF">SAMN05660293_03376</name>
</gene>
<dbReference type="OrthoDB" id="9772884at2"/>
<dbReference type="EMBL" id="FUZA01000004">
    <property type="protein sequence ID" value="SKB99189.1"/>
    <property type="molecule type" value="Genomic_DNA"/>
</dbReference>
<dbReference type="STRING" id="651661.SAMN05660293_03376"/>
<feature type="transmembrane region" description="Helical" evidence="1">
    <location>
        <begin position="517"/>
        <end position="535"/>
    </location>
</feature>
<feature type="transmembrane region" description="Helical" evidence="1">
    <location>
        <begin position="450"/>
        <end position="473"/>
    </location>
</feature>
<organism evidence="2 3">
    <name type="scientific">Dyadobacter psychrophilus</name>
    <dbReference type="NCBI Taxonomy" id="651661"/>
    <lineage>
        <taxon>Bacteria</taxon>
        <taxon>Pseudomonadati</taxon>
        <taxon>Bacteroidota</taxon>
        <taxon>Cytophagia</taxon>
        <taxon>Cytophagales</taxon>
        <taxon>Spirosomataceae</taxon>
        <taxon>Dyadobacter</taxon>
    </lineage>
</organism>
<keyword evidence="1" id="KW-0472">Membrane</keyword>
<feature type="transmembrane region" description="Helical" evidence="1">
    <location>
        <begin position="195"/>
        <end position="214"/>
    </location>
</feature>
<feature type="transmembrane region" description="Helical" evidence="1">
    <location>
        <begin position="542"/>
        <end position="559"/>
    </location>
</feature>
<feature type="transmembrane region" description="Helical" evidence="1">
    <location>
        <begin position="147"/>
        <end position="167"/>
    </location>
</feature>
<sequence>MKNLISWQRSWPHLVAVIGFMILSIAYVSPVLQGKKLTAQDDVQAKGAAREVLDYNKQTGIWSAWTNGMFSGMPAYLVAADYPTSVSTKLGQAINRILPAPANYFLIGMVSAYILFLVLGAGSWLAAIGGVAFAFSAFNVINLEAGHVSQVIAIMYAPGVLAGVILAFRKNWLAGAALTGLFLSLELYANHVQITYYLGIGIIILVIIESVSYIKRGLVKDLTLVLAGLAFAAVVAVGTHTTRLWNAFDYTKETIRGKSELTPRVTAPGAAATADANGSGLDKTYAFTYSYGFGELLTLVIPNAYGGTSYGPLSNTSETYKTLVGRGVDPASALNVIQQQPLYWGDQPIMGGPNYVGIIVFFLFVLGLFIVKNPIKYWAGGVILLYIIWALGKSFAGINYLFFDYFPMFNKFRAMTMVVSLAQLLMVLVGVLALAEIAQKRVEWKEFQKSFLITLGITGGVTLILALMPGVFFNFQGAGDPQYVEQYLMPSTQDKAFAQQIMNSIVQDRAGLMKSDAIRSLIFLLLAAGLVWFAMKDKVKPVLFYGTLLVLVIFDLFGIDKRYLNNEDFVSSYAAQGITTPSPADEQILRDTDPNYRVYDLSSRQGPFNSADASYFHKSLGGYHGAKLRRYQELFERQIATQKPNSNIINMLNTKYILIPDQQGNKVAQTNPGALGNAWFVKSYKVVPNADAEMAALDSLKPKEEAVLDQKFASKLTGLTLQADSTDKISLTSYKPNELIYESNSKSEGLAVFSEIYYNVRDEWKVTIDDKPADMLRANYILRALRVPAGKHTIKFSFEPVSVAVGSKIDLVSSLLLVGLIAGAIFVEVKKKKNTV</sequence>
<dbReference type="InterPro" id="IPR018580">
    <property type="entry name" value="Uncharacterised_YfhO"/>
</dbReference>
<feature type="transmembrane region" description="Helical" evidence="1">
    <location>
        <begin position="12"/>
        <end position="32"/>
    </location>
</feature>
<feature type="transmembrane region" description="Helical" evidence="1">
    <location>
        <begin position="352"/>
        <end position="371"/>
    </location>
</feature>
<dbReference type="PANTHER" id="PTHR38454:SF1">
    <property type="entry name" value="INTEGRAL MEMBRANE PROTEIN"/>
    <property type="match status" value="1"/>
</dbReference>
<feature type="transmembrane region" description="Helical" evidence="1">
    <location>
        <begin position="104"/>
        <end position="135"/>
    </location>
</feature>
<dbReference type="Proteomes" id="UP000190897">
    <property type="component" value="Unassembled WGS sequence"/>
</dbReference>
<protein>
    <recommendedName>
        <fullName evidence="4">Membrane protein YfhO</fullName>
    </recommendedName>
</protein>
<feature type="transmembrane region" description="Helical" evidence="1">
    <location>
        <begin position="172"/>
        <end position="189"/>
    </location>
</feature>
<feature type="transmembrane region" description="Helical" evidence="1">
    <location>
        <begin position="414"/>
        <end position="438"/>
    </location>
</feature>
<evidence type="ECO:0000256" key="1">
    <source>
        <dbReference type="SAM" id="Phobius"/>
    </source>
</evidence>
<keyword evidence="3" id="KW-1185">Reference proteome</keyword>